<dbReference type="Proteomes" id="UP001552427">
    <property type="component" value="Unassembled WGS sequence"/>
</dbReference>
<comment type="caution">
    <text evidence="2">The sequence shown here is derived from an EMBL/GenBank/DDBJ whole genome shotgun (WGS) entry which is preliminary data.</text>
</comment>
<keyword evidence="1" id="KW-1133">Transmembrane helix</keyword>
<sequence length="195" mass="21049">MRSDQVLTGLATAALSFGGTIIAAWIARSKPQDGQPGPAQWIITITRWPVIAALFALNAIVGAITYVSTYVHENQSVDATAQIRLDNVKGLLPEQGHAIVEITVKPWRKKALITLQTSDHRPELGTCRISTELQVTPLIAKNPGPTIRTLPGEEFQVDIRPGAEKLSLEVVVINKAKDANCAVDLSVLKVTLSND</sequence>
<proteinExistence type="predicted"/>
<feature type="transmembrane region" description="Helical" evidence="1">
    <location>
        <begin position="6"/>
        <end position="27"/>
    </location>
</feature>
<keyword evidence="1" id="KW-0812">Transmembrane</keyword>
<reference evidence="2 3" key="1">
    <citation type="submission" date="2024-06" db="EMBL/GenBank/DDBJ databases">
        <title>The Natural Products Discovery Center: Release of the First 8490 Sequenced Strains for Exploring Actinobacteria Biosynthetic Diversity.</title>
        <authorList>
            <person name="Kalkreuter E."/>
            <person name="Kautsar S.A."/>
            <person name="Yang D."/>
            <person name="Bader C.D."/>
            <person name="Teijaro C.N."/>
            <person name="Fluegel L."/>
            <person name="Davis C.M."/>
            <person name="Simpson J.R."/>
            <person name="Lauterbach L."/>
            <person name="Steele A.D."/>
            <person name="Gui C."/>
            <person name="Meng S."/>
            <person name="Li G."/>
            <person name="Viehrig K."/>
            <person name="Ye F."/>
            <person name="Su P."/>
            <person name="Kiefer A.F."/>
            <person name="Nichols A."/>
            <person name="Cepeda A.J."/>
            <person name="Yan W."/>
            <person name="Fan B."/>
            <person name="Jiang Y."/>
            <person name="Adhikari A."/>
            <person name="Zheng C.-J."/>
            <person name="Schuster L."/>
            <person name="Cowan T.M."/>
            <person name="Smanski M.J."/>
            <person name="Chevrette M.G."/>
            <person name="De Carvalho L.P.S."/>
            <person name="Shen B."/>
        </authorList>
    </citation>
    <scope>NUCLEOTIDE SEQUENCE [LARGE SCALE GENOMIC DNA]</scope>
    <source>
        <strain evidence="2 3">NPDC049574</strain>
    </source>
</reference>
<gene>
    <name evidence="2" type="ORF">AB0K40_20790</name>
</gene>
<evidence type="ECO:0000313" key="2">
    <source>
        <dbReference type="EMBL" id="MEV4287955.1"/>
    </source>
</evidence>
<dbReference type="EMBL" id="JBFARM010000006">
    <property type="protein sequence ID" value="MEV4287955.1"/>
    <property type="molecule type" value="Genomic_DNA"/>
</dbReference>
<organism evidence="2 3">
    <name type="scientific">Nonomuraea bangladeshensis</name>
    <dbReference type="NCBI Taxonomy" id="404385"/>
    <lineage>
        <taxon>Bacteria</taxon>
        <taxon>Bacillati</taxon>
        <taxon>Actinomycetota</taxon>
        <taxon>Actinomycetes</taxon>
        <taxon>Streptosporangiales</taxon>
        <taxon>Streptosporangiaceae</taxon>
        <taxon>Nonomuraea</taxon>
    </lineage>
</organism>
<keyword evidence="1" id="KW-0472">Membrane</keyword>
<evidence type="ECO:0000256" key="1">
    <source>
        <dbReference type="SAM" id="Phobius"/>
    </source>
</evidence>
<keyword evidence="3" id="KW-1185">Reference proteome</keyword>
<name>A0ABV3H601_9ACTN</name>
<accession>A0ABV3H601</accession>
<dbReference type="RefSeq" id="WP_364452179.1">
    <property type="nucleotide sequence ID" value="NZ_JBFARM010000006.1"/>
</dbReference>
<feature type="transmembrane region" description="Helical" evidence="1">
    <location>
        <begin position="48"/>
        <end position="67"/>
    </location>
</feature>
<evidence type="ECO:0000313" key="3">
    <source>
        <dbReference type="Proteomes" id="UP001552427"/>
    </source>
</evidence>
<protein>
    <submittedName>
        <fullName evidence="2">Uncharacterized protein</fullName>
    </submittedName>
</protein>